<evidence type="ECO:0000313" key="2">
    <source>
        <dbReference type="Proteomes" id="UP000789405"/>
    </source>
</evidence>
<organism evidence="1 2">
    <name type="scientific">Dentiscutata erythropus</name>
    <dbReference type="NCBI Taxonomy" id="1348616"/>
    <lineage>
        <taxon>Eukaryota</taxon>
        <taxon>Fungi</taxon>
        <taxon>Fungi incertae sedis</taxon>
        <taxon>Mucoromycota</taxon>
        <taxon>Glomeromycotina</taxon>
        <taxon>Glomeromycetes</taxon>
        <taxon>Diversisporales</taxon>
        <taxon>Gigasporaceae</taxon>
        <taxon>Dentiscutata</taxon>
    </lineage>
</organism>
<proteinExistence type="predicted"/>
<dbReference type="AlphaFoldDB" id="A0A9N8ZXF7"/>
<keyword evidence="2" id="KW-1185">Reference proteome</keyword>
<name>A0A9N8ZXF7_9GLOM</name>
<dbReference type="Proteomes" id="UP000789405">
    <property type="component" value="Unassembled WGS sequence"/>
</dbReference>
<feature type="non-terminal residue" evidence="1">
    <location>
        <position position="1"/>
    </location>
</feature>
<protein>
    <submittedName>
        <fullName evidence="1">4889_t:CDS:1</fullName>
    </submittedName>
</protein>
<sequence length="111" mass="12210">MQVAGSLVAQYGRVMGVMVAGSKIMRSSSSLVKSFFFFPHFFLDINFLPRTNFLVVATKMSSIWTFLEKILTRAIGFGDGIVFARFGLSRSSVVLGQASSSYSLKRAVGPW</sequence>
<dbReference type="EMBL" id="CAJVPY010001206">
    <property type="protein sequence ID" value="CAG8511843.1"/>
    <property type="molecule type" value="Genomic_DNA"/>
</dbReference>
<accession>A0A9N8ZXF7</accession>
<comment type="caution">
    <text evidence="1">The sequence shown here is derived from an EMBL/GenBank/DDBJ whole genome shotgun (WGS) entry which is preliminary data.</text>
</comment>
<evidence type="ECO:0000313" key="1">
    <source>
        <dbReference type="EMBL" id="CAG8511843.1"/>
    </source>
</evidence>
<reference evidence="1" key="1">
    <citation type="submission" date="2021-06" db="EMBL/GenBank/DDBJ databases">
        <authorList>
            <person name="Kallberg Y."/>
            <person name="Tangrot J."/>
            <person name="Rosling A."/>
        </authorList>
    </citation>
    <scope>NUCLEOTIDE SEQUENCE</scope>
    <source>
        <strain evidence="1">MA453B</strain>
    </source>
</reference>
<gene>
    <name evidence="1" type="ORF">DERYTH_LOCUS3426</name>
</gene>